<dbReference type="AlphaFoldDB" id="A0A7R8UV07"/>
<evidence type="ECO:0008006" key="5">
    <source>
        <dbReference type="Google" id="ProtNLM"/>
    </source>
</evidence>
<dbReference type="Proteomes" id="UP000594454">
    <property type="component" value="Chromosome 3"/>
</dbReference>
<accession>A0A7R8UV07</accession>
<dbReference type="EMBL" id="LR899011">
    <property type="protein sequence ID" value="CAD7086393.1"/>
    <property type="molecule type" value="Genomic_DNA"/>
</dbReference>
<proteinExistence type="inferred from homology"/>
<dbReference type="OrthoDB" id="75923at2759"/>
<dbReference type="InterPro" id="IPR003690">
    <property type="entry name" value="MTERF"/>
</dbReference>
<dbReference type="PANTHER" id="PTHR15437">
    <property type="entry name" value="TRANSCRIPTION TERMINATION FACTOR, MITOCHONDRIAL"/>
    <property type="match status" value="1"/>
</dbReference>
<gene>
    <name evidence="3" type="ORF">HERILL_LOCUS9171</name>
</gene>
<protein>
    <recommendedName>
        <fullName evidence="5">Mitochondrial transcription termination factor</fullName>
    </recommendedName>
</protein>
<keyword evidence="2" id="KW-0809">Transit peptide</keyword>
<evidence type="ECO:0000313" key="4">
    <source>
        <dbReference type="Proteomes" id="UP000594454"/>
    </source>
</evidence>
<dbReference type="GO" id="GO:0005759">
    <property type="term" value="C:mitochondrial matrix"/>
    <property type="evidence" value="ECO:0007669"/>
    <property type="project" value="TreeGrafter"/>
</dbReference>
<dbReference type="SMART" id="SM00733">
    <property type="entry name" value="Mterf"/>
    <property type="match status" value="3"/>
</dbReference>
<dbReference type="Gene3D" id="1.25.70.10">
    <property type="entry name" value="Transcription termination factor 3, mitochondrial"/>
    <property type="match status" value="1"/>
</dbReference>
<dbReference type="FunCoup" id="A0A7R8UV07">
    <property type="interactions" value="148"/>
</dbReference>
<sequence>MLRTALKQISREISRLQLVHQYPTLSCRSSAWGRFLATSPKCLVFDRTEQKIPEIQTLSTLTDADDLTSTIPFIHDDPCKLDNKRLNRQAALQLLHDELFISKEAGEKIFAKEPKLRFINKANFSKVVEIIKTFKIESPTVSEFPWILAIPSYNLRAKLETLSQMKPKKIDDFIPLLRASNFRLVKILCLMENERDITPEGNRIYYLSKKLDMPPKTVCKYIAPRLFMLEIPLQTLIASLDAMLEYGISPNSIIRDLWAFRYNTQSIRERLERARSAHKTKLMPWMIRCPEPILQRSLRLAADEKEILGDNDVYDYLSERLGYDIETTKAIVSKHPAVARVRVTKIKEILDYLLNEAGFTRYDIAQVPRILSHGLETTRQRLEELKSYGCRPTTLVIVCKSKREYQKFVDKWLETKRKIKMQ</sequence>
<name>A0A7R8UV07_HERIL</name>
<evidence type="ECO:0000256" key="2">
    <source>
        <dbReference type="ARBA" id="ARBA00022946"/>
    </source>
</evidence>
<dbReference type="GO" id="GO:0006393">
    <property type="term" value="P:termination of mitochondrial transcription"/>
    <property type="evidence" value="ECO:0007669"/>
    <property type="project" value="TreeGrafter"/>
</dbReference>
<dbReference type="InterPro" id="IPR038538">
    <property type="entry name" value="MTERF_sf"/>
</dbReference>
<dbReference type="OMA" id="FRYTPKS"/>
<dbReference type="GO" id="GO:0003676">
    <property type="term" value="F:nucleic acid binding"/>
    <property type="evidence" value="ECO:0007669"/>
    <property type="project" value="InterPro"/>
</dbReference>
<keyword evidence="4" id="KW-1185">Reference proteome</keyword>
<reference evidence="3 4" key="1">
    <citation type="submission" date="2020-11" db="EMBL/GenBank/DDBJ databases">
        <authorList>
            <person name="Wallbank WR R."/>
            <person name="Pardo Diaz C."/>
            <person name="Kozak K."/>
            <person name="Martin S."/>
            <person name="Jiggins C."/>
            <person name="Moest M."/>
            <person name="Warren A I."/>
            <person name="Generalovic N T."/>
            <person name="Byers J.R.P. K."/>
            <person name="Montejo-Kovacevich G."/>
            <person name="Yen C E."/>
        </authorList>
    </citation>
    <scope>NUCLEOTIDE SEQUENCE [LARGE SCALE GENOMIC DNA]</scope>
</reference>
<comment type="similarity">
    <text evidence="1">Belongs to the mTERF family.</text>
</comment>
<dbReference type="InParanoid" id="A0A7R8UV07"/>
<evidence type="ECO:0000256" key="1">
    <source>
        <dbReference type="ARBA" id="ARBA00007692"/>
    </source>
</evidence>
<organism evidence="3 4">
    <name type="scientific">Hermetia illucens</name>
    <name type="common">Black soldier fly</name>
    <dbReference type="NCBI Taxonomy" id="343691"/>
    <lineage>
        <taxon>Eukaryota</taxon>
        <taxon>Metazoa</taxon>
        <taxon>Ecdysozoa</taxon>
        <taxon>Arthropoda</taxon>
        <taxon>Hexapoda</taxon>
        <taxon>Insecta</taxon>
        <taxon>Pterygota</taxon>
        <taxon>Neoptera</taxon>
        <taxon>Endopterygota</taxon>
        <taxon>Diptera</taxon>
        <taxon>Brachycera</taxon>
        <taxon>Stratiomyomorpha</taxon>
        <taxon>Stratiomyidae</taxon>
        <taxon>Hermetiinae</taxon>
        <taxon>Hermetia</taxon>
    </lineage>
</organism>
<evidence type="ECO:0000313" key="3">
    <source>
        <dbReference type="EMBL" id="CAD7086393.1"/>
    </source>
</evidence>
<dbReference type="PANTHER" id="PTHR15437:SF6">
    <property type="entry name" value="TRANSCRIPTION TERMINATION FACTOR, MITOCHONDRIAL"/>
    <property type="match status" value="1"/>
</dbReference>